<keyword evidence="3" id="KW-0732">Signal</keyword>
<keyword evidence="2" id="KW-0812">Transmembrane</keyword>
<dbReference type="Gene3D" id="2.160.20.10">
    <property type="entry name" value="Single-stranded right-handed beta-helix, Pectin lyase-like"/>
    <property type="match status" value="1"/>
</dbReference>
<feature type="region of interest" description="Disordered" evidence="1">
    <location>
        <begin position="277"/>
        <end position="303"/>
    </location>
</feature>
<comment type="caution">
    <text evidence="5">The sequence shown here is derived from an EMBL/GenBank/DDBJ whole genome shotgun (WGS) entry which is preliminary data.</text>
</comment>
<evidence type="ECO:0000313" key="5">
    <source>
        <dbReference type="EMBL" id="TDY60869.1"/>
    </source>
</evidence>
<sequence>MKRYAKRTLLLFAATLALFVLTLVGGVHAANRVVPDTYSTIQGAVNAAGQGDVIQVRTGTYNESIYISTDNLTLVSIDGPGKAVLRGSSITAFSGLKPEAIPDGGATIFIGPSLGVTIDGFSITPGSVLNASGIVHTGGNPANAVTIKNNSLDGFTSYGFHGVWGIEGVGYMTDNTFSFTGNTVKNSATGVFLERLSQCTIRIDGNTFEGSGTGIDIGVFLSSTVSINDNIVRDGEYGIYVANDTTSSVTAEGNSIVGNTQYGMYCDTKTIDSRGNWWGHSSGPRDQKTLPGTPNYNNPNGTGNRVSSYVDYNPWLTSDPATPAPPSGGGGGCTAGIPTPAMLFLLIPMGFLLLKK</sequence>
<evidence type="ECO:0000259" key="4">
    <source>
        <dbReference type="Pfam" id="PF05048"/>
    </source>
</evidence>
<dbReference type="InterPro" id="IPR012334">
    <property type="entry name" value="Pectin_lyas_fold"/>
</dbReference>
<dbReference type="SUPFAM" id="SSF51126">
    <property type="entry name" value="Pectin lyase-like"/>
    <property type="match status" value="1"/>
</dbReference>
<evidence type="ECO:0000256" key="3">
    <source>
        <dbReference type="SAM" id="SignalP"/>
    </source>
</evidence>
<keyword evidence="6" id="KW-1185">Reference proteome</keyword>
<dbReference type="InterPro" id="IPR007742">
    <property type="entry name" value="NosD_dom"/>
</dbReference>
<dbReference type="Pfam" id="PF05048">
    <property type="entry name" value="NosD"/>
    <property type="match status" value="1"/>
</dbReference>
<feature type="compositionally biased region" description="Low complexity" evidence="1">
    <location>
        <begin position="289"/>
        <end position="303"/>
    </location>
</feature>
<organism evidence="5 6">
    <name type="scientific">Aminivibrio pyruvatiphilus</name>
    <dbReference type="NCBI Taxonomy" id="1005740"/>
    <lineage>
        <taxon>Bacteria</taxon>
        <taxon>Thermotogati</taxon>
        <taxon>Synergistota</taxon>
        <taxon>Synergistia</taxon>
        <taxon>Synergistales</taxon>
        <taxon>Aminobacteriaceae</taxon>
        <taxon>Aminivibrio</taxon>
    </lineage>
</organism>
<dbReference type="Proteomes" id="UP000295066">
    <property type="component" value="Unassembled WGS sequence"/>
</dbReference>
<evidence type="ECO:0000313" key="6">
    <source>
        <dbReference type="Proteomes" id="UP000295066"/>
    </source>
</evidence>
<protein>
    <submittedName>
        <fullName evidence="5">Synergist-CTERM protein sorting domain-containing protein</fullName>
    </submittedName>
</protein>
<dbReference type="InterPro" id="IPR011050">
    <property type="entry name" value="Pectin_lyase_fold/virulence"/>
</dbReference>
<proteinExistence type="predicted"/>
<evidence type="ECO:0000256" key="1">
    <source>
        <dbReference type="SAM" id="MobiDB-lite"/>
    </source>
</evidence>
<reference evidence="5 6" key="1">
    <citation type="submission" date="2019-03" db="EMBL/GenBank/DDBJ databases">
        <title>Genomic Encyclopedia of Type Strains, Phase IV (KMG-IV): sequencing the most valuable type-strain genomes for metagenomic binning, comparative biology and taxonomic classification.</title>
        <authorList>
            <person name="Goeker M."/>
        </authorList>
    </citation>
    <scope>NUCLEOTIDE SEQUENCE [LARGE SCALE GENOMIC DNA]</scope>
    <source>
        <strain evidence="5 6">DSM 25964</strain>
    </source>
</reference>
<keyword evidence="2" id="KW-0472">Membrane</keyword>
<accession>A0A4R8M687</accession>
<dbReference type="AlphaFoldDB" id="A0A4R8M687"/>
<name>A0A4R8M687_9BACT</name>
<feature type="domain" description="Periplasmic copper-binding protein NosD beta helix" evidence="4">
    <location>
        <begin position="140"/>
        <end position="268"/>
    </location>
</feature>
<dbReference type="EMBL" id="SORI01000007">
    <property type="protein sequence ID" value="TDY60869.1"/>
    <property type="molecule type" value="Genomic_DNA"/>
</dbReference>
<dbReference type="InterPro" id="IPR030821">
    <property type="entry name" value="Synergist_CTERM"/>
</dbReference>
<feature type="signal peptide" evidence="3">
    <location>
        <begin position="1"/>
        <end position="29"/>
    </location>
</feature>
<dbReference type="RefSeq" id="WP_166670062.1">
    <property type="nucleotide sequence ID" value="NZ_SORI01000007.1"/>
</dbReference>
<dbReference type="SMART" id="SM00710">
    <property type="entry name" value="PbH1"/>
    <property type="match status" value="5"/>
</dbReference>
<feature type="transmembrane region" description="Helical" evidence="2">
    <location>
        <begin position="335"/>
        <end position="354"/>
    </location>
</feature>
<feature type="chain" id="PRO_5020942257" evidence="3">
    <location>
        <begin position="30"/>
        <end position="356"/>
    </location>
</feature>
<dbReference type="InterPro" id="IPR006626">
    <property type="entry name" value="PbH1"/>
</dbReference>
<gene>
    <name evidence="5" type="ORF">C8D99_10776</name>
</gene>
<dbReference type="NCBIfam" id="TIGR04564">
    <property type="entry name" value="Synergist_CTERM"/>
    <property type="match status" value="1"/>
</dbReference>
<keyword evidence="2" id="KW-1133">Transmembrane helix</keyword>
<evidence type="ECO:0000256" key="2">
    <source>
        <dbReference type="SAM" id="Phobius"/>
    </source>
</evidence>